<dbReference type="InterPro" id="IPR002500">
    <property type="entry name" value="PAPS_reduct_dom"/>
</dbReference>
<comment type="similarity">
    <text evidence="1 14">Belongs to the PAPS reductase family. CysH subfamily.</text>
</comment>
<evidence type="ECO:0000256" key="5">
    <source>
        <dbReference type="ARBA" id="ARBA00023004"/>
    </source>
</evidence>
<dbReference type="GO" id="GO:0004604">
    <property type="term" value="F:phosphoadenylyl-sulfate reductase (thioredoxin) activity"/>
    <property type="evidence" value="ECO:0007669"/>
    <property type="project" value="UniProtKB-EC"/>
</dbReference>
<keyword evidence="5 14" id="KW-0408">Iron</keyword>
<dbReference type="InterPro" id="IPR011798">
    <property type="entry name" value="APS_reductase"/>
</dbReference>
<evidence type="ECO:0000256" key="2">
    <source>
        <dbReference type="ARBA" id="ARBA00022490"/>
    </source>
</evidence>
<sequence>MSDDTVSSLGSRFAVQAQPAGSAITRNAAASGDYIIKLAEAQAVLAQAAAQFAGEDGGPAKVTQASSLGAEDVVISHLINSLKLDIGIFVLETGRLHQETLDLLERFKASSRAAVTVYTPVQESVIHFVDREGKDAMYKSIELRKACCGIRKMEPLERALKGKDAWVTGLRREQSGARADVPLVDTSEKRTKINPLANWTWGDVWHYIRENKLDYNPLHDQFFPSIGCEPCTRAISLGEDFRSGRWWWEDEAAKECGLHVKHEEAKA</sequence>
<keyword evidence="4 14" id="KW-0560">Oxidoreductase</keyword>
<evidence type="ECO:0000256" key="12">
    <source>
        <dbReference type="ARBA" id="ARBA00032041"/>
    </source>
</evidence>
<feature type="active site" description="Nucleophile; cysteine thiosulfonate intermediate" evidence="14">
    <location>
        <position position="256"/>
    </location>
</feature>
<dbReference type="Gene3D" id="3.40.50.620">
    <property type="entry name" value="HUPs"/>
    <property type="match status" value="1"/>
</dbReference>
<dbReference type="NCBIfam" id="TIGR02055">
    <property type="entry name" value="APS_reductase"/>
    <property type="match status" value="1"/>
</dbReference>
<comment type="subcellular location">
    <subcellularLocation>
        <location evidence="14">Cytoplasm</location>
    </subcellularLocation>
</comment>
<evidence type="ECO:0000256" key="14">
    <source>
        <dbReference type="HAMAP-Rule" id="MF_00063"/>
    </source>
</evidence>
<comment type="caution">
    <text evidence="16">The sequence shown here is derived from an EMBL/GenBank/DDBJ whole genome shotgun (WGS) entry which is preliminary data.</text>
</comment>
<dbReference type="Pfam" id="PF01507">
    <property type="entry name" value="PAPS_reduct"/>
    <property type="match status" value="1"/>
</dbReference>
<evidence type="ECO:0000256" key="3">
    <source>
        <dbReference type="ARBA" id="ARBA00022723"/>
    </source>
</evidence>
<evidence type="ECO:0000256" key="8">
    <source>
        <dbReference type="ARBA" id="ARBA00024327"/>
    </source>
</evidence>
<dbReference type="CDD" id="cd23945">
    <property type="entry name" value="PAPS_reductase"/>
    <property type="match status" value="1"/>
</dbReference>
<comment type="pathway">
    <text evidence="8 14">Sulfur metabolism; hydrogen sulfide biosynthesis; sulfite from sulfate.</text>
</comment>
<organism evidence="16 17">
    <name type="scientific">Rhodoferax saidenbachensis</name>
    <dbReference type="NCBI Taxonomy" id="1484693"/>
    <lineage>
        <taxon>Bacteria</taxon>
        <taxon>Pseudomonadati</taxon>
        <taxon>Pseudomonadota</taxon>
        <taxon>Betaproteobacteria</taxon>
        <taxon>Burkholderiales</taxon>
        <taxon>Comamonadaceae</taxon>
        <taxon>Rhodoferax</taxon>
    </lineage>
</organism>
<evidence type="ECO:0000256" key="4">
    <source>
        <dbReference type="ARBA" id="ARBA00023002"/>
    </source>
</evidence>
<keyword evidence="17" id="KW-1185">Reference proteome</keyword>
<dbReference type="NCBIfam" id="TIGR00434">
    <property type="entry name" value="cysH"/>
    <property type="match status" value="1"/>
</dbReference>
<evidence type="ECO:0000256" key="1">
    <source>
        <dbReference type="ARBA" id="ARBA00009732"/>
    </source>
</evidence>
<protein>
    <recommendedName>
        <fullName evidence="10 14">Adenosine 5'-phosphosulfate reductase</fullName>
        <shortName evidence="14">APS reductase</shortName>
        <ecNumber evidence="9 14">1.8.4.10</ecNumber>
    </recommendedName>
    <alternativeName>
        <fullName evidence="12 14">5'-adenylylsulfate reductase</fullName>
    </alternativeName>
    <alternativeName>
        <fullName evidence="11 14">Thioredoxin-dependent 5'-adenylylsulfate reductase</fullName>
    </alternativeName>
</protein>
<dbReference type="PANTHER" id="PTHR46482:SF9">
    <property type="entry name" value="5'-ADENYLYLSULFATE REDUCTASE 1, CHLOROPLASTIC"/>
    <property type="match status" value="1"/>
</dbReference>
<evidence type="ECO:0000256" key="9">
    <source>
        <dbReference type="ARBA" id="ARBA00024386"/>
    </source>
</evidence>
<comment type="cofactor">
    <cofactor evidence="14">
        <name>[4Fe-4S] cluster</name>
        <dbReference type="ChEBI" id="CHEBI:49883"/>
    </cofactor>
    <text evidence="14">Binds 1 [4Fe-4S] cluster per subunit.</text>
</comment>
<dbReference type="InterPro" id="IPR014729">
    <property type="entry name" value="Rossmann-like_a/b/a_fold"/>
</dbReference>
<dbReference type="NCBIfam" id="NF002537">
    <property type="entry name" value="PRK02090.1"/>
    <property type="match status" value="1"/>
</dbReference>
<feature type="binding site" evidence="14">
    <location>
        <position position="147"/>
    </location>
    <ligand>
        <name>[4Fe-4S] cluster</name>
        <dbReference type="ChEBI" id="CHEBI:49883"/>
    </ligand>
</feature>
<comment type="function">
    <text evidence="7 14">Catalyzes the formation of sulfite from adenosine 5'-phosphosulfate (APS) using thioredoxin as an electron donor.</text>
</comment>
<reference evidence="16 17" key="1">
    <citation type="submission" date="2023-07" db="EMBL/GenBank/DDBJ databases">
        <title>Sorghum-associated microbial communities from plants grown in Nebraska, USA.</title>
        <authorList>
            <person name="Schachtman D."/>
        </authorList>
    </citation>
    <scope>NUCLEOTIDE SEQUENCE [LARGE SCALE GENOMIC DNA]</scope>
    <source>
        <strain evidence="16 17">BE308</strain>
    </source>
</reference>
<evidence type="ECO:0000313" key="17">
    <source>
        <dbReference type="Proteomes" id="UP001268089"/>
    </source>
</evidence>
<keyword evidence="3 14" id="KW-0479">Metal-binding</keyword>
<evidence type="ECO:0000256" key="6">
    <source>
        <dbReference type="ARBA" id="ARBA00023014"/>
    </source>
</evidence>
<keyword evidence="6 14" id="KW-0411">Iron-sulfur</keyword>
<dbReference type="EMBL" id="JAVDXO010000001">
    <property type="protein sequence ID" value="MDR7305120.1"/>
    <property type="molecule type" value="Genomic_DNA"/>
</dbReference>
<dbReference type="SUPFAM" id="SSF52402">
    <property type="entry name" value="Adenine nucleotide alpha hydrolases-like"/>
    <property type="match status" value="1"/>
</dbReference>
<feature type="binding site" evidence="14">
    <location>
        <position position="231"/>
    </location>
    <ligand>
        <name>[4Fe-4S] cluster</name>
        <dbReference type="ChEBI" id="CHEBI:49883"/>
    </ligand>
</feature>
<dbReference type="PIRSF" id="PIRSF000857">
    <property type="entry name" value="PAPS_reductase"/>
    <property type="match status" value="1"/>
</dbReference>
<name>A0ABU1ZHU8_9BURK</name>
<evidence type="ECO:0000313" key="16">
    <source>
        <dbReference type="EMBL" id="MDR7305120.1"/>
    </source>
</evidence>
<evidence type="ECO:0000256" key="10">
    <source>
        <dbReference type="ARBA" id="ARBA00029514"/>
    </source>
</evidence>
<evidence type="ECO:0000259" key="15">
    <source>
        <dbReference type="Pfam" id="PF01507"/>
    </source>
</evidence>
<keyword evidence="2 14" id="KW-0963">Cytoplasm</keyword>
<feature type="binding site" evidence="14">
    <location>
        <position position="148"/>
    </location>
    <ligand>
        <name>[4Fe-4S] cluster</name>
        <dbReference type="ChEBI" id="CHEBI:49883"/>
    </ligand>
</feature>
<dbReference type="InterPro" id="IPR004511">
    <property type="entry name" value="PAPS/APS_Rdtase"/>
</dbReference>
<gene>
    <name evidence="14" type="primary">cysH</name>
    <name evidence="16" type="ORF">J2X15_000386</name>
</gene>
<feature type="binding site" evidence="14">
    <location>
        <position position="228"/>
    </location>
    <ligand>
        <name>[4Fe-4S] cluster</name>
        <dbReference type="ChEBI" id="CHEBI:49883"/>
    </ligand>
</feature>
<dbReference type="HAMAP" id="MF_00063">
    <property type="entry name" value="CysH"/>
    <property type="match status" value="1"/>
</dbReference>
<accession>A0ABU1ZHU8</accession>
<feature type="domain" description="Phosphoadenosine phosphosulphate reductase" evidence="15">
    <location>
        <begin position="63"/>
        <end position="234"/>
    </location>
</feature>
<proteinExistence type="inferred from homology"/>
<comment type="catalytic activity">
    <reaction evidence="13 14">
        <text>[thioredoxin]-disulfide + sulfite + AMP + 2 H(+) = adenosine 5'-phosphosulfate + [thioredoxin]-dithiol</text>
        <dbReference type="Rhea" id="RHEA:21976"/>
        <dbReference type="Rhea" id="RHEA-COMP:10698"/>
        <dbReference type="Rhea" id="RHEA-COMP:10700"/>
        <dbReference type="ChEBI" id="CHEBI:15378"/>
        <dbReference type="ChEBI" id="CHEBI:17359"/>
        <dbReference type="ChEBI" id="CHEBI:29950"/>
        <dbReference type="ChEBI" id="CHEBI:50058"/>
        <dbReference type="ChEBI" id="CHEBI:58243"/>
        <dbReference type="ChEBI" id="CHEBI:456215"/>
        <dbReference type="EC" id="1.8.4.10"/>
    </reaction>
</comment>
<evidence type="ECO:0000256" key="13">
    <source>
        <dbReference type="ARBA" id="ARBA00048441"/>
    </source>
</evidence>
<dbReference type="PANTHER" id="PTHR46482">
    <property type="entry name" value="5'-ADENYLYLSULFATE REDUCTASE 3, CHLOROPLASTIC"/>
    <property type="match status" value="1"/>
</dbReference>
<evidence type="ECO:0000256" key="11">
    <source>
        <dbReference type="ARBA" id="ARBA00030894"/>
    </source>
</evidence>
<dbReference type="Proteomes" id="UP001268089">
    <property type="component" value="Unassembled WGS sequence"/>
</dbReference>
<evidence type="ECO:0000256" key="7">
    <source>
        <dbReference type="ARBA" id="ARBA00024298"/>
    </source>
</evidence>
<dbReference type="EC" id="1.8.4.10" evidence="9 14"/>